<reference evidence="3" key="1">
    <citation type="journal article" date="2019" name="Int. J. Syst. Evol. Microbiol.">
        <title>The Global Catalogue of Microorganisms (GCM) 10K type strain sequencing project: providing services to taxonomists for standard genome sequencing and annotation.</title>
        <authorList>
            <consortium name="The Broad Institute Genomics Platform"/>
            <consortium name="The Broad Institute Genome Sequencing Center for Infectious Disease"/>
            <person name="Wu L."/>
            <person name="Ma J."/>
        </authorList>
    </citation>
    <scope>NUCLEOTIDE SEQUENCE [LARGE SCALE GENOMIC DNA]</scope>
    <source>
        <strain evidence="3">JCM 17939</strain>
    </source>
</reference>
<feature type="transmembrane region" description="Helical" evidence="1">
    <location>
        <begin position="6"/>
        <end position="29"/>
    </location>
</feature>
<name>A0ABP8UPR4_9ACTN</name>
<keyword evidence="1" id="KW-0812">Transmembrane</keyword>
<comment type="caution">
    <text evidence="2">The sequence shown here is derived from an EMBL/GenBank/DDBJ whole genome shotgun (WGS) entry which is preliminary data.</text>
</comment>
<sequence>MPDIVSAVLAKALVMLLEALLTRLALYLIRTGMFQQIMAA</sequence>
<accession>A0ABP8UPR4</accession>
<protein>
    <submittedName>
        <fullName evidence="2">Uncharacterized protein</fullName>
    </submittedName>
</protein>
<gene>
    <name evidence="2" type="ORF">GCM10023196_086300</name>
</gene>
<organism evidence="2 3">
    <name type="scientific">Actinoallomurus vinaceus</name>
    <dbReference type="NCBI Taxonomy" id="1080074"/>
    <lineage>
        <taxon>Bacteria</taxon>
        <taxon>Bacillati</taxon>
        <taxon>Actinomycetota</taxon>
        <taxon>Actinomycetes</taxon>
        <taxon>Streptosporangiales</taxon>
        <taxon>Thermomonosporaceae</taxon>
        <taxon>Actinoallomurus</taxon>
    </lineage>
</organism>
<keyword evidence="3" id="KW-1185">Reference proteome</keyword>
<dbReference type="Proteomes" id="UP001501442">
    <property type="component" value="Unassembled WGS sequence"/>
</dbReference>
<dbReference type="EMBL" id="BAABHK010000017">
    <property type="protein sequence ID" value="GAA4636459.1"/>
    <property type="molecule type" value="Genomic_DNA"/>
</dbReference>
<proteinExistence type="predicted"/>
<keyword evidence="1" id="KW-1133">Transmembrane helix</keyword>
<keyword evidence="1" id="KW-0472">Membrane</keyword>
<evidence type="ECO:0000313" key="3">
    <source>
        <dbReference type="Proteomes" id="UP001501442"/>
    </source>
</evidence>
<dbReference type="RefSeq" id="WP_345439437.1">
    <property type="nucleotide sequence ID" value="NZ_BAABHK010000017.1"/>
</dbReference>
<evidence type="ECO:0000313" key="2">
    <source>
        <dbReference type="EMBL" id="GAA4636459.1"/>
    </source>
</evidence>
<evidence type="ECO:0000256" key="1">
    <source>
        <dbReference type="SAM" id="Phobius"/>
    </source>
</evidence>